<gene>
    <name evidence="1" type="ORF">ERS852578_00504</name>
</gene>
<reference evidence="1 2" key="1">
    <citation type="submission" date="2015-09" db="EMBL/GenBank/DDBJ databases">
        <authorList>
            <consortium name="Pathogen Informatics"/>
        </authorList>
    </citation>
    <scope>NUCLEOTIDE SEQUENCE [LARGE SCALE GENOMIC DNA]</scope>
    <source>
        <strain evidence="1 2">2789STDY5834966</strain>
    </source>
</reference>
<evidence type="ECO:0000313" key="2">
    <source>
        <dbReference type="Proteomes" id="UP000095390"/>
    </source>
</evidence>
<accession>A0A173RYN6</accession>
<dbReference type="EMBL" id="CYYC01000004">
    <property type="protein sequence ID" value="CUM82846.1"/>
    <property type="molecule type" value="Genomic_DNA"/>
</dbReference>
<proteinExistence type="predicted"/>
<organism evidence="1 2">
    <name type="scientific">Anaerobutyricum hallii</name>
    <dbReference type="NCBI Taxonomy" id="39488"/>
    <lineage>
        <taxon>Bacteria</taxon>
        <taxon>Bacillati</taxon>
        <taxon>Bacillota</taxon>
        <taxon>Clostridia</taxon>
        <taxon>Lachnospirales</taxon>
        <taxon>Lachnospiraceae</taxon>
        <taxon>Anaerobutyricum</taxon>
    </lineage>
</organism>
<dbReference type="AlphaFoldDB" id="A0A173RYN6"/>
<evidence type="ECO:0000313" key="1">
    <source>
        <dbReference type="EMBL" id="CUM82846.1"/>
    </source>
</evidence>
<sequence>MKEVDYKKLIIEMLNMADERCLKLIYVHIKALLGLR</sequence>
<name>A0A173RYN6_9FIRM</name>
<protein>
    <submittedName>
        <fullName evidence="1">Uncharacterized protein</fullName>
    </submittedName>
</protein>
<dbReference type="Proteomes" id="UP000095390">
    <property type="component" value="Unassembled WGS sequence"/>
</dbReference>